<evidence type="ECO:0000313" key="1">
    <source>
        <dbReference type="EMBL" id="JAD51938.1"/>
    </source>
</evidence>
<name>A0A0A9APW7_ARUDO</name>
<organism evidence="1">
    <name type="scientific">Arundo donax</name>
    <name type="common">Giant reed</name>
    <name type="synonym">Donax arundinaceus</name>
    <dbReference type="NCBI Taxonomy" id="35708"/>
    <lineage>
        <taxon>Eukaryota</taxon>
        <taxon>Viridiplantae</taxon>
        <taxon>Streptophyta</taxon>
        <taxon>Embryophyta</taxon>
        <taxon>Tracheophyta</taxon>
        <taxon>Spermatophyta</taxon>
        <taxon>Magnoliopsida</taxon>
        <taxon>Liliopsida</taxon>
        <taxon>Poales</taxon>
        <taxon>Poaceae</taxon>
        <taxon>PACMAD clade</taxon>
        <taxon>Arundinoideae</taxon>
        <taxon>Arundineae</taxon>
        <taxon>Arundo</taxon>
    </lineage>
</organism>
<reference evidence="1" key="1">
    <citation type="submission" date="2014-09" db="EMBL/GenBank/DDBJ databases">
        <authorList>
            <person name="Magalhaes I.L.F."/>
            <person name="Oliveira U."/>
            <person name="Santos F.R."/>
            <person name="Vidigal T.H.D.A."/>
            <person name="Brescovit A.D."/>
            <person name="Santos A.J."/>
        </authorList>
    </citation>
    <scope>NUCLEOTIDE SEQUENCE</scope>
    <source>
        <tissue evidence="1">Shoot tissue taken approximately 20 cm above the soil surface</tissue>
    </source>
</reference>
<sequence length="41" mass="4859">MLQQFSTDSLVRFCIRLKLTRFGLVCPFVRFIPLFISLSKH</sequence>
<protein>
    <submittedName>
        <fullName evidence="1">Uncharacterized protein</fullName>
    </submittedName>
</protein>
<dbReference type="EMBL" id="GBRH01245957">
    <property type="protein sequence ID" value="JAD51938.1"/>
    <property type="molecule type" value="Transcribed_RNA"/>
</dbReference>
<reference evidence="1" key="2">
    <citation type="journal article" date="2015" name="Data Brief">
        <title>Shoot transcriptome of the giant reed, Arundo donax.</title>
        <authorList>
            <person name="Barrero R.A."/>
            <person name="Guerrero F.D."/>
            <person name="Moolhuijzen P."/>
            <person name="Goolsby J.A."/>
            <person name="Tidwell J."/>
            <person name="Bellgard S.E."/>
            <person name="Bellgard M.I."/>
        </authorList>
    </citation>
    <scope>NUCLEOTIDE SEQUENCE</scope>
    <source>
        <tissue evidence="1">Shoot tissue taken approximately 20 cm above the soil surface</tissue>
    </source>
</reference>
<proteinExistence type="predicted"/>
<accession>A0A0A9APW7</accession>
<dbReference type="AlphaFoldDB" id="A0A0A9APW7"/>